<feature type="compositionally biased region" description="Acidic residues" evidence="6">
    <location>
        <begin position="205"/>
        <end position="214"/>
    </location>
</feature>
<dbReference type="InterPro" id="IPR008906">
    <property type="entry name" value="HATC_C_dom"/>
</dbReference>
<dbReference type="InterPro" id="IPR012337">
    <property type="entry name" value="RNaseH-like_sf"/>
</dbReference>
<evidence type="ECO:0000256" key="5">
    <source>
        <dbReference type="ARBA" id="ARBA00023242"/>
    </source>
</evidence>
<evidence type="ECO:0000256" key="6">
    <source>
        <dbReference type="SAM" id="MobiDB-lite"/>
    </source>
</evidence>
<dbReference type="Pfam" id="PF05699">
    <property type="entry name" value="Dimer_Tnp_hAT"/>
    <property type="match status" value="1"/>
</dbReference>
<evidence type="ECO:0000256" key="1">
    <source>
        <dbReference type="ARBA" id="ARBA00004123"/>
    </source>
</evidence>
<keyword evidence="3" id="KW-0863">Zinc-finger</keyword>
<dbReference type="SUPFAM" id="SSF53098">
    <property type="entry name" value="Ribonuclease H-like"/>
    <property type="match status" value="1"/>
</dbReference>
<organism evidence="8 9">
    <name type="scientific">Penicillium brasilianum</name>
    <dbReference type="NCBI Taxonomy" id="104259"/>
    <lineage>
        <taxon>Eukaryota</taxon>
        <taxon>Fungi</taxon>
        <taxon>Dikarya</taxon>
        <taxon>Ascomycota</taxon>
        <taxon>Pezizomycotina</taxon>
        <taxon>Eurotiomycetes</taxon>
        <taxon>Eurotiomycetidae</taxon>
        <taxon>Eurotiales</taxon>
        <taxon>Aspergillaceae</taxon>
        <taxon>Penicillium</taxon>
    </lineage>
</organism>
<dbReference type="EMBL" id="CDHK01000025">
    <property type="protein sequence ID" value="CEJ62835.1"/>
    <property type="molecule type" value="Genomic_DNA"/>
</dbReference>
<sequence>MTDLEGLSDIYSTGTILAPQYKLEFFQTPDWQDDEKDFAAQYKQALKDRVKHYENSVYSALSQAGGIQSAGPTSEIDLVLVRDSRPTAPVSELTQYLKSGTVSMPPREFWRDHEHRFPVLAALARDILSVPATGAGVERLFNSARDIYHYRRGSLQSSTIQDLMLLMCGIRFDLEEEQLAFVREYVTESERDLQQEEIDERTQEDIIEISDNEEGPSQYNSKRRRSINEPVEEPEKEPKPDEEPELEDEPDLPEQNIPRVSGRARKRSRLLDGYEI</sequence>
<proteinExistence type="predicted"/>
<name>A0A0F7U4Y0_PENBI</name>
<evidence type="ECO:0000313" key="9">
    <source>
        <dbReference type="Proteomes" id="UP000042958"/>
    </source>
</evidence>
<dbReference type="AlphaFoldDB" id="A0A0F7U4Y0"/>
<evidence type="ECO:0000256" key="4">
    <source>
        <dbReference type="ARBA" id="ARBA00022833"/>
    </source>
</evidence>
<accession>A0A0F7U4Y0</accession>
<dbReference type="PANTHER" id="PTHR46481">
    <property type="entry name" value="ZINC FINGER BED DOMAIN-CONTAINING PROTEIN 4"/>
    <property type="match status" value="1"/>
</dbReference>
<evidence type="ECO:0000256" key="3">
    <source>
        <dbReference type="ARBA" id="ARBA00022771"/>
    </source>
</evidence>
<dbReference type="STRING" id="104259.A0A0F7U4Y0"/>
<protein>
    <recommendedName>
        <fullName evidence="7">HAT C-terminal dimerisation domain-containing protein</fullName>
    </recommendedName>
</protein>
<feature type="compositionally biased region" description="Basic and acidic residues" evidence="6">
    <location>
        <begin position="190"/>
        <end position="204"/>
    </location>
</feature>
<keyword evidence="9" id="KW-1185">Reference proteome</keyword>
<dbReference type="PANTHER" id="PTHR46481:SF10">
    <property type="entry name" value="ZINC FINGER BED DOMAIN-CONTAINING PROTEIN 39"/>
    <property type="match status" value="1"/>
</dbReference>
<gene>
    <name evidence="8" type="ORF">PMG11_11321</name>
</gene>
<feature type="domain" description="HAT C-terminal dimerisation" evidence="7">
    <location>
        <begin position="92"/>
        <end position="165"/>
    </location>
</feature>
<dbReference type="OrthoDB" id="4507940at2759"/>
<keyword evidence="5" id="KW-0539">Nucleus</keyword>
<evidence type="ECO:0000313" key="8">
    <source>
        <dbReference type="EMBL" id="CEJ62835.1"/>
    </source>
</evidence>
<dbReference type="GO" id="GO:0008270">
    <property type="term" value="F:zinc ion binding"/>
    <property type="evidence" value="ECO:0007669"/>
    <property type="project" value="UniProtKB-KW"/>
</dbReference>
<keyword evidence="2" id="KW-0479">Metal-binding</keyword>
<feature type="compositionally biased region" description="Acidic residues" evidence="6">
    <location>
        <begin position="242"/>
        <end position="252"/>
    </location>
</feature>
<keyword evidence="4" id="KW-0862">Zinc</keyword>
<evidence type="ECO:0000259" key="7">
    <source>
        <dbReference type="Pfam" id="PF05699"/>
    </source>
</evidence>
<evidence type="ECO:0000256" key="2">
    <source>
        <dbReference type="ARBA" id="ARBA00022723"/>
    </source>
</evidence>
<dbReference type="InterPro" id="IPR052035">
    <property type="entry name" value="ZnF_BED_domain_contain"/>
</dbReference>
<dbReference type="Proteomes" id="UP000042958">
    <property type="component" value="Unassembled WGS sequence"/>
</dbReference>
<dbReference type="GO" id="GO:0046983">
    <property type="term" value="F:protein dimerization activity"/>
    <property type="evidence" value="ECO:0007669"/>
    <property type="project" value="InterPro"/>
</dbReference>
<feature type="region of interest" description="Disordered" evidence="6">
    <location>
        <begin position="190"/>
        <end position="276"/>
    </location>
</feature>
<comment type="subcellular location">
    <subcellularLocation>
        <location evidence="1">Nucleus</location>
    </subcellularLocation>
</comment>
<reference evidence="9" key="1">
    <citation type="journal article" date="2015" name="Genome Announc.">
        <title>Draft genome sequence of the fungus Penicillium brasilianum MG11.</title>
        <authorList>
            <person name="Horn F."/>
            <person name="Linde J."/>
            <person name="Mattern D.J."/>
            <person name="Walther G."/>
            <person name="Guthke R."/>
            <person name="Brakhage A.A."/>
            <person name="Valiante V."/>
        </authorList>
    </citation>
    <scope>NUCLEOTIDE SEQUENCE [LARGE SCALE GENOMIC DNA]</scope>
    <source>
        <strain evidence="9">MG11</strain>
    </source>
</reference>
<dbReference type="GO" id="GO:0005634">
    <property type="term" value="C:nucleus"/>
    <property type="evidence" value="ECO:0007669"/>
    <property type="project" value="UniProtKB-SubCell"/>
</dbReference>